<evidence type="ECO:0000256" key="2">
    <source>
        <dbReference type="SAM" id="Phobius"/>
    </source>
</evidence>
<dbReference type="Gene3D" id="2.70.170.10">
    <property type="entry name" value="Neurotransmitter-gated ion-channel ligand-binding domain"/>
    <property type="match status" value="1"/>
</dbReference>
<feature type="transmembrane region" description="Helical" evidence="2">
    <location>
        <begin position="267"/>
        <end position="292"/>
    </location>
</feature>
<feature type="compositionally biased region" description="Low complexity" evidence="1">
    <location>
        <begin position="318"/>
        <end position="331"/>
    </location>
</feature>
<dbReference type="InterPro" id="IPR036734">
    <property type="entry name" value="Neur_chan_lig-bd_sf"/>
</dbReference>
<feature type="signal peptide" evidence="3">
    <location>
        <begin position="1"/>
        <end position="24"/>
    </location>
</feature>
<keyword evidence="3" id="KW-0732">Signal</keyword>
<keyword evidence="2" id="KW-0472">Membrane</keyword>
<dbReference type="EMBL" id="CDMZ01005920">
    <property type="protein sequence ID" value="CEM55890.1"/>
    <property type="molecule type" value="Genomic_DNA"/>
</dbReference>
<dbReference type="GO" id="GO:0005230">
    <property type="term" value="F:extracellular ligand-gated monoatomic ion channel activity"/>
    <property type="evidence" value="ECO:0007669"/>
    <property type="project" value="InterPro"/>
</dbReference>
<feature type="transmembrane region" description="Helical" evidence="2">
    <location>
        <begin position="208"/>
        <end position="230"/>
    </location>
</feature>
<feature type="region of interest" description="Disordered" evidence="1">
    <location>
        <begin position="318"/>
        <end position="339"/>
    </location>
</feature>
<dbReference type="PhylomeDB" id="A0A0G4IFA3"/>
<feature type="transmembrane region" description="Helical" evidence="2">
    <location>
        <begin position="365"/>
        <end position="385"/>
    </location>
</feature>
<dbReference type="VEuPathDB" id="CryptoDB:Cvel_2460"/>
<organism evidence="4">
    <name type="scientific">Chromera velia CCMP2878</name>
    <dbReference type="NCBI Taxonomy" id="1169474"/>
    <lineage>
        <taxon>Eukaryota</taxon>
        <taxon>Sar</taxon>
        <taxon>Alveolata</taxon>
        <taxon>Colpodellida</taxon>
        <taxon>Chromeraceae</taxon>
        <taxon>Chromera</taxon>
    </lineage>
</organism>
<sequence>MRVQEVSHCFGLLLWLMNARLVSGQEPTEFMTCEMSFYVTQMTEFDVSKSSFYSVYLVSGECNLPYVYAIDIIEPLRLSSELLKSGEGRSVQADNTTFSGITIFSHFRHTFDLRNFPFDEQSLVLNFRGQFDSTRLRLTVNEKSRLTHTQFINQRGFELVDTKREVESVRWESTFGLNEEDPALVDGGISIDEIKLTFVFRRTDRISFLRGTFILLAAVFTALLLSTLSIDQKFDARASGTVGVFFAITIAFLALDRTDYLKMIDIIHILGAFVVVALLINMFFLSTGIGAIEQAVDAEAETEAEHRAEARAKMWSAASGSGESCGSGNEVDAAEQEAAEDEEAAARYEDLKTDLTGLCRTYDHIFSLVAFLMFVVGFGSIVGVASQRGTRLLT</sequence>
<proteinExistence type="predicted"/>
<feature type="chain" id="PRO_5005192722" description="Lipid/polyisoprenoid-binding YceI-like domain-containing protein" evidence="3">
    <location>
        <begin position="25"/>
        <end position="394"/>
    </location>
</feature>
<protein>
    <recommendedName>
        <fullName evidence="5">Lipid/polyisoprenoid-binding YceI-like domain-containing protein</fullName>
    </recommendedName>
</protein>
<keyword evidence="2" id="KW-0812">Transmembrane</keyword>
<evidence type="ECO:0000313" key="4">
    <source>
        <dbReference type="EMBL" id="CEM55890.1"/>
    </source>
</evidence>
<dbReference type="AlphaFoldDB" id="A0A0G4IFA3"/>
<keyword evidence="2" id="KW-1133">Transmembrane helix</keyword>
<dbReference type="GO" id="GO:0016020">
    <property type="term" value="C:membrane"/>
    <property type="evidence" value="ECO:0007669"/>
    <property type="project" value="InterPro"/>
</dbReference>
<reference evidence="4" key="1">
    <citation type="submission" date="2014-11" db="EMBL/GenBank/DDBJ databases">
        <authorList>
            <person name="Otto D Thomas"/>
            <person name="Naeem Raeece"/>
        </authorList>
    </citation>
    <scope>NUCLEOTIDE SEQUENCE</scope>
</reference>
<accession>A0A0G4IFA3</accession>
<evidence type="ECO:0000256" key="1">
    <source>
        <dbReference type="SAM" id="MobiDB-lite"/>
    </source>
</evidence>
<feature type="transmembrane region" description="Helical" evidence="2">
    <location>
        <begin position="236"/>
        <end position="255"/>
    </location>
</feature>
<gene>
    <name evidence="4" type="ORF">Cvel_2460</name>
</gene>
<evidence type="ECO:0008006" key="5">
    <source>
        <dbReference type="Google" id="ProtNLM"/>
    </source>
</evidence>
<evidence type="ECO:0000256" key="3">
    <source>
        <dbReference type="SAM" id="SignalP"/>
    </source>
</evidence>
<name>A0A0G4IFA3_9ALVE</name>